<name>F0UU86_AJEC8</name>
<dbReference type="AlphaFoldDB" id="F0UU86"/>
<organism evidence="3">
    <name type="scientific">Ajellomyces capsulatus (strain H88)</name>
    <name type="common">Darling's disease fungus</name>
    <name type="synonym">Histoplasma capsulatum</name>
    <dbReference type="NCBI Taxonomy" id="544711"/>
    <lineage>
        <taxon>Eukaryota</taxon>
        <taxon>Fungi</taxon>
        <taxon>Dikarya</taxon>
        <taxon>Ascomycota</taxon>
        <taxon>Pezizomycotina</taxon>
        <taxon>Eurotiomycetes</taxon>
        <taxon>Eurotiomycetidae</taxon>
        <taxon>Onygenales</taxon>
        <taxon>Ajellomycetaceae</taxon>
        <taxon>Histoplasma</taxon>
    </lineage>
</organism>
<accession>F0UU86</accession>
<feature type="compositionally biased region" description="Pro residues" evidence="1">
    <location>
        <begin position="114"/>
        <end position="137"/>
    </location>
</feature>
<reference evidence="3" key="1">
    <citation type="submission" date="2008-07" db="EMBL/GenBank/DDBJ databases">
        <title>Annotation of Ajellomyces capsulatus strain H88.</title>
        <authorList>
            <person name="Champion M."/>
            <person name="Cuomo C."/>
            <person name="Ma L.-J."/>
            <person name="Henn M.R."/>
            <person name="Sil A."/>
            <person name="Goldman B."/>
            <person name="Young S.K."/>
            <person name="Kodira C.D."/>
            <person name="Zeng Q."/>
            <person name="Koehrsen M."/>
            <person name="Alvarado L."/>
            <person name="Berlin A."/>
            <person name="Borenstein D."/>
            <person name="Chen Z."/>
            <person name="Engels R."/>
            <person name="Freedman E."/>
            <person name="Gellesch M."/>
            <person name="Goldberg J."/>
            <person name="Griggs A."/>
            <person name="Gujja S."/>
            <person name="Heiman D."/>
            <person name="Hepburn T."/>
            <person name="Howarth C."/>
            <person name="Jen D."/>
            <person name="Larson L."/>
            <person name="Lewis B."/>
            <person name="Mehta T."/>
            <person name="Park D."/>
            <person name="Pearson M."/>
            <person name="Roberts A."/>
            <person name="Saif S."/>
            <person name="Shea T."/>
            <person name="Shenoy N."/>
            <person name="Sisk P."/>
            <person name="Stolte C."/>
            <person name="Sykes S."/>
            <person name="Walk T."/>
            <person name="White J."/>
            <person name="Yandava C."/>
            <person name="Klein B."/>
            <person name="McEwen J.G."/>
            <person name="Puccia R."/>
            <person name="Goldman G.H."/>
            <person name="Felipe M.S."/>
            <person name="Nino-Vega G."/>
            <person name="San-Blas G."/>
            <person name="Taylor J."/>
            <person name="Mendoza L."/>
            <person name="Galagan J."/>
            <person name="Nusbaum C."/>
            <person name="Birren B."/>
        </authorList>
    </citation>
    <scope>NUCLEOTIDE SEQUENCE [LARGE SCALE GENOMIC DNA]</scope>
    <source>
        <strain evidence="3">H88</strain>
    </source>
</reference>
<evidence type="ECO:0000256" key="1">
    <source>
        <dbReference type="SAM" id="MobiDB-lite"/>
    </source>
</evidence>
<dbReference type="OrthoDB" id="10542222at2759"/>
<dbReference type="Proteomes" id="UP000008142">
    <property type="component" value="Unassembled WGS sequence"/>
</dbReference>
<dbReference type="HOGENOM" id="CLU_1864555_0_0_1"/>
<proteinExistence type="predicted"/>
<evidence type="ECO:0000313" key="3">
    <source>
        <dbReference type="Proteomes" id="UP000008142"/>
    </source>
</evidence>
<feature type="region of interest" description="Disordered" evidence="1">
    <location>
        <begin position="111"/>
        <end position="137"/>
    </location>
</feature>
<protein>
    <submittedName>
        <fullName evidence="2">Predicted protein</fullName>
    </submittedName>
</protein>
<evidence type="ECO:0000313" key="2">
    <source>
        <dbReference type="EMBL" id="EGC49463.1"/>
    </source>
</evidence>
<dbReference type="EMBL" id="DS990643">
    <property type="protein sequence ID" value="EGC49463.1"/>
    <property type="molecule type" value="Genomic_DNA"/>
</dbReference>
<gene>
    <name evidence="2" type="ORF">HCEG_08678</name>
</gene>
<sequence length="137" mass="14917">MSFCDITRSETPITLGDSVFYTVKIKAPIGPDIIGDVVLKATAPNTLDYDINFPTVTNKRCFKRTMRYTPTTCGTIRVLIGFMPKGGRPDEAEYANVDVLEVIPVEAALAMPRPNLPPPPPPPTLQSSPPNPFSRTG</sequence>